<reference evidence="3" key="1">
    <citation type="journal article" date="2013" name="Genome Biol.">
        <title>Draft genome of the mountain pine beetle, Dendroctonus ponderosae Hopkins, a major forest pest.</title>
        <authorList>
            <person name="Keeling C.I."/>
            <person name="Yuen M.M."/>
            <person name="Liao N.Y."/>
            <person name="Docking T.R."/>
            <person name="Chan S.K."/>
            <person name="Taylor G.A."/>
            <person name="Palmquist D.L."/>
            <person name="Jackman S.D."/>
            <person name="Nguyen A."/>
            <person name="Li M."/>
            <person name="Henderson H."/>
            <person name="Janes J.K."/>
            <person name="Zhao Y."/>
            <person name="Pandoh P."/>
            <person name="Moore R."/>
            <person name="Sperling F.A."/>
            <person name="Huber D.P."/>
            <person name="Birol I."/>
            <person name="Jones S.J."/>
            <person name="Bohlmann J."/>
        </authorList>
    </citation>
    <scope>NUCLEOTIDE SEQUENCE</scope>
</reference>
<dbReference type="Gene3D" id="1.25.40.10">
    <property type="entry name" value="Tetratricopeptide repeat domain"/>
    <property type="match status" value="1"/>
</dbReference>
<evidence type="ECO:0000313" key="2">
    <source>
        <dbReference type="EnsemblMetazoa" id="XP_019766299.1"/>
    </source>
</evidence>
<evidence type="ECO:0000313" key="3">
    <source>
        <dbReference type="Proteomes" id="UP000019118"/>
    </source>
</evidence>
<dbReference type="AlphaFoldDB" id="A0AAR5PZ68"/>
<evidence type="ECO:0000256" key="1">
    <source>
        <dbReference type="PROSITE-ProRule" id="PRU00339"/>
    </source>
</evidence>
<feature type="repeat" description="TPR" evidence="1">
    <location>
        <begin position="336"/>
        <end position="369"/>
    </location>
</feature>
<dbReference type="PANTHER" id="PTHR21581:SF6">
    <property type="entry name" value="TRAFFICKING PROTEIN PARTICLE COMPLEX SUBUNIT 12"/>
    <property type="match status" value="1"/>
</dbReference>
<protein>
    <recommendedName>
        <fullName evidence="4">Trafficking protein particle complex subunit 12</fullName>
    </recommendedName>
</protein>
<name>A0AAR5PZ68_DENPD</name>
<dbReference type="SUPFAM" id="SSF48452">
    <property type="entry name" value="TPR-like"/>
    <property type="match status" value="1"/>
</dbReference>
<dbReference type="PANTHER" id="PTHR21581">
    <property type="entry name" value="D-ALANYL-D-ALANINE CARBOXYPEPTIDASE"/>
    <property type="match status" value="1"/>
</dbReference>
<dbReference type="EnsemblMetazoa" id="XM_019910740.1">
    <property type="protein sequence ID" value="XP_019766299.1"/>
    <property type="gene ID" value="LOC109541781"/>
</dbReference>
<dbReference type="Proteomes" id="UP000019118">
    <property type="component" value="Unassembled WGS sequence"/>
</dbReference>
<reference evidence="2" key="2">
    <citation type="submission" date="2024-08" db="UniProtKB">
        <authorList>
            <consortium name="EnsemblMetazoa"/>
        </authorList>
    </citation>
    <scope>IDENTIFICATION</scope>
</reference>
<dbReference type="GO" id="GO:0030008">
    <property type="term" value="C:TRAPP complex"/>
    <property type="evidence" value="ECO:0007669"/>
    <property type="project" value="TreeGrafter"/>
</dbReference>
<organism evidence="2 3">
    <name type="scientific">Dendroctonus ponderosae</name>
    <name type="common">Mountain pine beetle</name>
    <dbReference type="NCBI Taxonomy" id="77166"/>
    <lineage>
        <taxon>Eukaryota</taxon>
        <taxon>Metazoa</taxon>
        <taxon>Ecdysozoa</taxon>
        <taxon>Arthropoda</taxon>
        <taxon>Hexapoda</taxon>
        <taxon>Insecta</taxon>
        <taxon>Pterygota</taxon>
        <taxon>Neoptera</taxon>
        <taxon>Endopterygota</taxon>
        <taxon>Coleoptera</taxon>
        <taxon>Polyphaga</taxon>
        <taxon>Cucujiformia</taxon>
        <taxon>Curculionidae</taxon>
        <taxon>Scolytinae</taxon>
        <taxon>Dendroctonus</taxon>
    </lineage>
</organism>
<dbReference type="GO" id="GO:0005794">
    <property type="term" value="C:Golgi apparatus"/>
    <property type="evidence" value="ECO:0007669"/>
    <property type="project" value="TreeGrafter"/>
</dbReference>
<keyword evidence="1" id="KW-0802">TPR repeat</keyword>
<evidence type="ECO:0008006" key="4">
    <source>
        <dbReference type="Google" id="ProtNLM"/>
    </source>
</evidence>
<dbReference type="InterPro" id="IPR019734">
    <property type="entry name" value="TPR_rpt"/>
</dbReference>
<dbReference type="PROSITE" id="PS50005">
    <property type="entry name" value="TPR"/>
    <property type="match status" value="1"/>
</dbReference>
<keyword evidence="3" id="KW-1185">Reference proteome</keyword>
<accession>A0AAR5PZ68</accession>
<dbReference type="InterPro" id="IPR011990">
    <property type="entry name" value="TPR-like_helical_dom_sf"/>
</dbReference>
<dbReference type="Pfam" id="PF14559">
    <property type="entry name" value="TPR_19"/>
    <property type="match status" value="1"/>
</dbReference>
<dbReference type="GeneID" id="109541781"/>
<sequence length="453" mass="50887">MFFEVSVNLVRGKQSPDTHLPRATTVGEEYRRKDAWVPMERTRRVLAAKASRHSLKTDLEMLTMPGVLVDEEEELGEPIVRCCREARESCRRGSLTPSLTPNERRLRELVHMGAYGAAINHTAMLLSFHGQGRGRQGHPTIHTPQSLQLWYIRIALLVKTKSLAVAQAEAQPFSQLEKPDIFYQYYPEMYGGRTGSMASFSFRLLLAELPMHAGKPKDALRRLFCMWAAIKRMLNNLKQGVCEDGSATELEETDRAESLKLWRSREAKVIYSIINCACYVKDYGLAMELLAQLIEREDTPKHMLLSALGRLNLQTGNIAGAEICFNEAYLFGSSGVRELVDRGLFATAQGNFEEACACFQQASSLDPSNLMILNNWAVCMLHDGRMQEAISVLETAIASKPLENLHESLVLNLCSLYDLQSSKKGIMKKFALLRQISKYSADAPTTILEKLYG</sequence>
<dbReference type="SMART" id="SM00028">
    <property type="entry name" value="TPR"/>
    <property type="match status" value="4"/>
</dbReference>
<proteinExistence type="predicted"/>